<evidence type="ECO:0000256" key="4">
    <source>
        <dbReference type="SAM" id="MobiDB-lite"/>
    </source>
</evidence>
<dbReference type="GO" id="GO:0005634">
    <property type="term" value="C:nucleus"/>
    <property type="evidence" value="ECO:0007669"/>
    <property type="project" value="UniProtKB-SubCell"/>
</dbReference>
<proteinExistence type="predicted"/>
<dbReference type="InterPro" id="IPR015947">
    <property type="entry name" value="PUA-like_sf"/>
</dbReference>
<dbReference type="Pfam" id="PF02182">
    <property type="entry name" value="SAD_SRA"/>
    <property type="match status" value="1"/>
</dbReference>
<keyword evidence="7" id="KW-1185">Reference proteome</keyword>
<evidence type="ECO:0000313" key="6">
    <source>
        <dbReference type="EMBL" id="KAL3730371.1"/>
    </source>
</evidence>
<evidence type="ECO:0000313" key="7">
    <source>
        <dbReference type="Proteomes" id="UP001634007"/>
    </source>
</evidence>
<evidence type="ECO:0000256" key="2">
    <source>
        <dbReference type="ARBA" id="ARBA00023242"/>
    </source>
</evidence>
<organism evidence="6 7">
    <name type="scientific">Eucalyptus globulus</name>
    <name type="common">Tasmanian blue gum</name>
    <dbReference type="NCBI Taxonomy" id="34317"/>
    <lineage>
        <taxon>Eukaryota</taxon>
        <taxon>Viridiplantae</taxon>
        <taxon>Streptophyta</taxon>
        <taxon>Embryophyta</taxon>
        <taxon>Tracheophyta</taxon>
        <taxon>Spermatophyta</taxon>
        <taxon>Magnoliopsida</taxon>
        <taxon>eudicotyledons</taxon>
        <taxon>Gunneridae</taxon>
        <taxon>Pentapetalae</taxon>
        <taxon>rosids</taxon>
        <taxon>malvids</taxon>
        <taxon>Myrtales</taxon>
        <taxon>Myrtaceae</taxon>
        <taxon>Myrtoideae</taxon>
        <taxon>Eucalypteae</taxon>
        <taxon>Eucalyptus</taxon>
    </lineage>
</organism>
<sequence length="469" mass="52442">MNHKTLQMSKKAMPADISSVRTVFPALGSSSGYTYILQSQSGSVDCRSNTVMKSIRQSTLEKSISCLPAGCRSHSPLPSLAQHQQALFPSKTANLKQDHSGMMVNVEDKNETESIEEGEFVPNKFPNALVKSSMNARDIMCHGNEKNCALQGQSPFDGSKSSILMKNMTRDPRPEKCLLTCRDFPPGCGSHARVKDLMEVFIPDKSCDSSIKNLATAHVYKWRRNKDHADGQGVGAKEAGSQSQLKVQTSSMRTINKECLRKEYSLYNHCNNVNGSNRDTQITIKEAEKIVQCSPEIKKRVGYVHGAMQFIGDVPGVEVGDKFYYRMELAVVGLHRPPQNGIDYMGPHPDILATSVVASWDYPDDLTHPEELVYLGQGGMPGHDKKAEDQKLTRGNLALMNSMKRNRPVRVIRKDKNDTLTYDGLYVVDKCRKIRRANRQMVFEFLMKRLPGQPEILQKKKMKVLKSSG</sequence>
<dbReference type="InterPro" id="IPR036987">
    <property type="entry name" value="SRA-YDG_sf"/>
</dbReference>
<dbReference type="GO" id="GO:0000775">
    <property type="term" value="C:chromosome, centromeric region"/>
    <property type="evidence" value="ECO:0007669"/>
    <property type="project" value="UniProtKB-SubCell"/>
</dbReference>
<feature type="domain" description="YDG" evidence="5">
    <location>
        <begin position="312"/>
        <end position="449"/>
    </location>
</feature>
<protein>
    <recommendedName>
        <fullName evidence="5">YDG domain-containing protein</fullName>
    </recommendedName>
</protein>
<name>A0ABD3JX28_EUCGL</name>
<evidence type="ECO:0000256" key="3">
    <source>
        <dbReference type="PROSITE-ProRule" id="PRU00358"/>
    </source>
</evidence>
<dbReference type="PROSITE" id="PS51015">
    <property type="entry name" value="YDG"/>
    <property type="match status" value="1"/>
</dbReference>
<dbReference type="Proteomes" id="UP001634007">
    <property type="component" value="Unassembled WGS sequence"/>
</dbReference>
<dbReference type="EMBL" id="JBJKBG010000007">
    <property type="protein sequence ID" value="KAL3730371.1"/>
    <property type="molecule type" value="Genomic_DNA"/>
</dbReference>
<dbReference type="InterPro" id="IPR051357">
    <property type="entry name" value="H3K9_HMTase_SUVAR3-9"/>
</dbReference>
<reference evidence="6 7" key="1">
    <citation type="submission" date="2024-11" db="EMBL/GenBank/DDBJ databases">
        <title>Chromosome-level genome assembly of Eucalyptus globulus Labill. provides insights into its genome evolution.</title>
        <authorList>
            <person name="Li X."/>
        </authorList>
    </citation>
    <scope>NUCLEOTIDE SEQUENCE [LARGE SCALE GENOMIC DNA]</scope>
    <source>
        <strain evidence="6">CL2024</strain>
        <tissue evidence="6">Fresh tender leaves</tissue>
    </source>
</reference>
<dbReference type="InterPro" id="IPR003105">
    <property type="entry name" value="SRA_YDG"/>
</dbReference>
<comment type="caution">
    <text evidence="6">The sequence shown here is derived from an EMBL/GenBank/DDBJ whole genome shotgun (WGS) entry which is preliminary data.</text>
</comment>
<comment type="subcellular location">
    <subcellularLocation>
        <location evidence="1">Chromosome</location>
        <location evidence="1">Centromere</location>
    </subcellularLocation>
    <subcellularLocation>
        <location evidence="3">Nucleus</location>
    </subcellularLocation>
</comment>
<dbReference type="SMART" id="SM00466">
    <property type="entry name" value="SRA"/>
    <property type="match status" value="1"/>
</dbReference>
<dbReference type="SUPFAM" id="SSF88697">
    <property type="entry name" value="PUA domain-like"/>
    <property type="match status" value="1"/>
</dbReference>
<accession>A0ABD3JX28</accession>
<gene>
    <name evidence="6" type="ORF">ACJRO7_027392</name>
</gene>
<keyword evidence="2 3" id="KW-0539">Nucleus</keyword>
<dbReference type="PANTHER" id="PTHR45660:SF94">
    <property type="entry name" value="HISTONE-LYSINE N-METHYLTRANSFERASE, H3 LYSINE-9 SPECIFIC SUVH4"/>
    <property type="match status" value="1"/>
</dbReference>
<evidence type="ECO:0000256" key="1">
    <source>
        <dbReference type="ARBA" id="ARBA00004584"/>
    </source>
</evidence>
<feature type="region of interest" description="Disordered" evidence="4">
    <location>
        <begin position="228"/>
        <end position="248"/>
    </location>
</feature>
<dbReference type="AlphaFoldDB" id="A0ABD3JX28"/>
<evidence type="ECO:0000259" key="5">
    <source>
        <dbReference type="PROSITE" id="PS51015"/>
    </source>
</evidence>
<dbReference type="PANTHER" id="PTHR45660">
    <property type="entry name" value="HISTONE-LYSINE N-METHYLTRANSFERASE SETMAR"/>
    <property type="match status" value="1"/>
</dbReference>
<dbReference type="Gene3D" id="2.30.280.10">
    <property type="entry name" value="SRA-YDG"/>
    <property type="match status" value="1"/>
</dbReference>